<dbReference type="AlphaFoldDB" id="A0A2R6NEY4"/>
<evidence type="ECO:0000313" key="1">
    <source>
        <dbReference type="EMBL" id="PSR70947.1"/>
    </source>
</evidence>
<gene>
    <name evidence="1" type="ORF">PHLCEN_2v13169</name>
</gene>
<dbReference type="Proteomes" id="UP000186601">
    <property type="component" value="Unassembled WGS sequence"/>
</dbReference>
<comment type="caution">
    <text evidence="1">The sequence shown here is derived from an EMBL/GenBank/DDBJ whole genome shotgun (WGS) entry which is preliminary data.</text>
</comment>
<proteinExistence type="predicted"/>
<name>A0A2R6NEY4_9APHY</name>
<evidence type="ECO:0000313" key="2">
    <source>
        <dbReference type="Proteomes" id="UP000186601"/>
    </source>
</evidence>
<protein>
    <submittedName>
        <fullName evidence="1">Uncharacterized protein</fullName>
    </submittedName>
</protein>
<accession>A0A2R6NEY4</accession>
<reference evidence="1 2" key="1">
    <citation type="submission" date="2018-02" db="EMBL/GenBank/DDBJ databases">
        <title>Genome sequence of the basidiomycete white-rot fungus Phlebia centrifuga.</title>
        <authorList>
            <person name="Granchi Z."/>
            <person name="Peng M."/>
            <person name="de Vries R.P."/>
            <person name="Hilden K."/>
            <person name="Makela M.R."/>
            <person name="Grigoriev I."/>
            <person name="Riley R."/>
        </authorList>
    </citation>
    <scope>NUCLEOTIDE SEQUENCE [LARGE SCALE GENOMIC DNA]</scope>
    <source>
        <strain evidence="1 2">FBCC195</strain>
    </source>
</reference>
<keyword evidence="2" id="KW-1185">Reference proteome</keyword>
<organism evidence="1 2">
    <name type="scientific">Hermanssonia centrifuga</name>
    <dbReference type="NCBI Taxonomy" id="98765"/>
    <lineage>
        <taxon>Eukaryota</taxon>
        <taxon>Fungi</taxon>
        <taxon>Dikarya</taxon>
        <taxon>Basidiomycota</taxon>
        <taxon>Agaricomycotina</taxon>
        <taxon>Agaricomycetes</taxon>
        <taxon>Polyporales</taxon>
        <taxon>Meruliaceae</taxon>
        <taxon>Hermanssonia</taxon>
    </lineage>
</organism>
<sequence>MAAAQDKNPRLSAKITGILTSEPPKAALIILWIYSKTEGDVDEHGDHDMVTSRLFAFKNVGPSWTFSRFGPVSPAFQLLLLVRLLAREAKGSVP</sequence>
<dbReference type="EMBL" id="MLYV02001300">
    <property type="protein sequence ID" value="PSR70947.1"/>
    <property type="molecule type" value="Genomic_DNA"/>
</dbReference>